<evidence type="ECO:0000313" key="1">
    <source>
        <dbReference type="EMBL" id="PJB98863.1"/>
    </source>
</evidence>
<evidence type="ECO:0000313" key="2">
    <source>
        <dbReference type="Proteomes" id="UP000230097"/>
    </source>
</evidence>
<comment type="caution">
    <text evidence="1">The sequence shown here is derived from an EMBL/GenBank/DDBJ whole genome shotgun (WGS) entry which is preliminary data.</text>
</comment>
<sequence length="40" mass="4774">MSGLSPRNLRRMRAFYREYYPRAVAIRPRTVAKLPAPKWP</sequence>
<protein>
    <submittedName>
        <fullName evidence="1">Uncharacterized protein</fullName>
    </submittedName>
</protein>
<dbReference type="EMBL" id="PFTC01000017">
    <property type="protein sequence ID" value="PJB98863.1"/>
    <property type="molecule type" value="Genomic_DNA"/>
</dbReference>
<feature type="non-terminal residue" evidence="1">
    <location>
        <position position="40"/>
    </location>
</feature>
<name>A0A2M8DLU9_9BACT</name>
<accession>A0A2M8DLU9</accession>
<dbReference type="AlphaFoldDB" id="A0A2M8DLU9"/>
<gene>
    <name evidence="1" type="ORF">CO078_00610</name>
</gene>
<proteinExistence type="predicted"/>
<dbReference type="Proteomes" id="UP000230097">
    <property type="component" value="Unassembled WGS sequence"/>
</dbReference>
<organism evidence="1 2">
    <name type="scientific">Candidatus Nealsonbacteria bacterium CG_4_9_14_0_8_um_filter_36_17</name>
    <dbReference type="NCBI Taxonomy" id="1974693"/>
    <lineage>
        <taxon>Bacteria</taxon>
        <taxon>Candidatus Nealsoniibacteriota</taxon>
    </lineage>
</organism>
<reference evidence="2" key="1">
    <citation type="submission" date="2017-09" db="EMBL/GenBank/DDBJ databases">
        <title>Depth-based differentiation of microbial function through sediment-hosted aquifers and enrichment of novel symbionts in the deep terrestrial subsurface.</title>
        <authorList>
            <person name="Probst A.J."/>
            <person name="Ladd B."/>
            <person name="Jarett J.K."/>
            <person name="Geller-Mcgrath D.E."/>
            <person name="Sieber C.M.K."/>
            <person name="Emerson J.B."/>
            <person name="Anantharaman K."/>
            <person name="Thomas B.C."/>
            <person name="Malmstrom R."/>
            <person name="Stieglmeier M."/>
            <person name="Klingl A."/>
            <person name="Woyke T."/>
            <person name="Ryan C.M."/>
            <person name="Banfield J.F."/>
        </authorList>
    </citation>
    <scope>NUCLEOTIDE SEQUENCE [LARGE SCALE GENOMIC DNA]</scope>
</reference>